<protein>
    <recommendedName>
        <fullName evidence="3">NADH:ubiquinone reductase (non-electrogenic)</fullName>
        <ecNumber evidence="3">1.6.5.9</ecNumber>
    </recommendedName>
</protein>
<dbReference type="AlphaFoldDB" id="A0A836BU28"/>
<evidence type="ECO:0000256" key="8">
    <source>
        <dbReference type="ARBA" id="ARBA00023027"/>
    </source>
</evidence>
<dbReference type="SUPFAM" id="SSF51905">
    <property type="entry name" value="FAD/NAD(P)-binding domain"/>
    <property type="match status" value="2"/>
</dbReference>
<evidence type="ECO:0000256" key="5">
    <source>
        <dbReference type="ARBA" id="ARBA00022792"/>
    </source>
</evidence>
<dbReference type="PRINTS" id="PR00368">
    <property type="entry name" value="FADPNR"/>
</dbReference>
<keyword evidence="8" id="KW-0520">NAD</keyword>
<dbReference type="InterPro" id="IPR036188">
    <property type="entry name" value="FAD/NAD-bd_sf"/>
</dbReference>
<name>A0A836BU28_9CHLO</name>
<comment type="catalytic activity">
    <reaction evidence="10">
        <text>a ubiquinone + NADH + H(+) = a ubiquinol + NAD(+)</text>
        <dbReference type="Rhea" id="RHEA:23152"/>
        <dbReference type="Rhea" id="RHEA-COMP:9565"/>
        <dbReference type="Rhea" id="RHEA-COMP:9566"/>
        <dbReference type="ChEBI" id="CHEBI:15378"/>
        <dbReference type="ChEBI" id="CHEBI:16389"/>
        <dbReference type="ChEBI" id="CHEBI:17976"/>
        <dbReference type="ChEBI" id="CHEBI:57540"/>
        <dbReference type="ChEBI" id="CHEBI:57945"/>
    </reaction>
</comment>
<evidence type="ECO:0000313" key="15">
    <source>
        <dbReference type="Proteomes" id="UP000612055"/>
    </source>
</evidence>
<keyword evidence="5" id="KW-0999">Mitochondrion inner membrane</keyword>
<dbReference type="InterPro" id="IPR023753">
    <property type="entry name" value="FAD/NAD-binding_dom"/>
</dbReference>
<dbReference type="OrthoDB" id="3244603at2759"/>
<organism evidence="14 15">
    <name type="scientific">Edaphochlamys debaryana</name>
    <dbReference type="NCBI Taxonomy" id="47281"/>
    <lineage>
        <taxon>Eukaryota</taxon>
        <taxon>Viridiplantae</taxon>
        <taxon>Chlorophyta</taxon>
        <taxon>core chlorophytes</taxon>
        <taxon>Chlorophyceae</taxon>
        <taxon>CS clade</taxon>
        <taxon>Chlamydomonadales</taxon>
        <taxon>Chlamydomonadales incertae sedis</taxon>
        <taxon>Edaphochlamys</taxon>
    </lineage>
</organism>
<evidence type="ECO:0000256" key="7">
    <source>
        <dbReference type="ARBA" id="ARBA00023002"/>
    </source>
</evidence>
<evidence type="ECO:0000313" key="14">
    <source>
        <dbReference type="EMBL" id="KAG2487513.1"/>
    </source>
</evidence>
<dbReference type="InterPro" id="IPR054585">
    <property type="entry name" value="NDH2-like_C"/>
</dbReference>
<dbReference type="InterPro" id="IPR045024">
    <property type="entry name" value="NDH-2"/>
</dbReference>
<keyword evidence="7" id="KW-0560">Oxidoreductase</keyword>
<dbReference type="GO" id="GO:0005743">
    <property type="term" value="C:mitochondrial inner membrane"/>
    <property type="evidence" value="ECO:0007669"/>
    <property type="project" value="UniProtKB-SubCell"/>
</dbReference>
<keyword evidence="6" id="KW-0274">FAD</keyword>
<dbReference type="Gene3D" id="3.50.50.100">
    <property type="match status" value="2"/>
</dbReference>
<evidence type="ECO:0000256" key="4">
    <source>
        <dbReference type="ARBA" id="ARBA00022630"/>
    </source>
</evidence>
<evidence type="ECO:0000259" key="13">
    <source>
        <dbReference type="Pfam" id="PF22366"/>
    </source>
</evidence>
<feature type="compositionally biased region" description="Pro residues" evidence="11">
    <location>
        <begin position="53"/>
        <end position="85"/>
    </location>
</feature>
<comment type="subcellular location">
    <subcellularLocation>
        <location evidence="1">Mitochondrion inner membrane</location>
        <topology evidence="1">Peripheral membrane protein</topology>
    </subcellularLocation>
</comment>
<evidence type="ECO:0000256" key="10">
    <source>
        <dbReference type="ARBA" id="ARBA00049010"/>
    </source>
</evidence>
<keyword evidence="15" id="KW-1185">Reference proteome</keyword>
<evidence type="ECO:0000256" key="11">
    <source>
        <dbReference type="SAM" id="MobiDB-lite"/>
    </source>
</evidence>
<feature type="region of interest" description="Disordered" evidence="11">
    <location>
        <begin position="1"/>
        <end position="97"/>
    </location>
</feature>
<feature type="domain" description="FAD/NAD(P)-binding" evidence="12">
    <location>
        <begin position="164"/>
        <end position="500"/>
    </location>
</feature>
<reference evidence="14" key="1">
    <citation type="journal article" date="2020" name="bioRxiv">
        <title>Comparative genomics of Chlamydomonas.</title>
        <authorList>
            <person name="Craig R.J."/>
            <person name="Hasan A.R."/>
            <person name="Ness R.W."/>
            <person name="Keightley P.D."/>
        </authorList>
    </citation>
    <scope>NUCLEOTIDE SEQUENCE</scope>
    <source>
        <strain evidence="14">CCAP 11/70</strain>
    </source>
</reference>
<evidence type="ECO:0000256" key="3">
    <source>
        <dbReference type="ARBA" id="ARBA00012637"/>
    </source>
</evidence>
<dbReference type="PANTHER" id="PTHR43706">
    <property type="entry name" value="NADH DEHYDROGENASE"/>
    <property type="match status" value="1"/>
</dbReference>
<comment type="caution">
    <text evidence="14">The sequence shown here is derived from an EMBL/GenBank/DDBJ whole genome shotgun (WGS) entry which is preliminary data.</text>
</comment>
<dbReference type="EMBL" id="JAEHOE010000096">
    <property type="protein sequence ID" value="KAG2487513.1"/>
    <property type="molecule type" value="Genomic_DNA"/>
</dbReference>
<proteinExistence type="inferred from homology"/>
<dbReference type="Pfam" id="PF22366">
    <property type="entry name" value="NDH2_C"/>
    <property type="match status" value="1"/>
</dbReference>
<comment type="catalytic activity">
    <reaction evidence="9">
        <text>a quinone + NADH + H(+) = a quinol + NAD(+)</text>
        <dbReference type="Rhea" id="RHEA:46160"/>
        <dbReference type="ChEBI" id="CHEBI:15378"/>
        <dbReference type="ChEBI" id="CHEBI:24646"/>
        <dbReference type="ChEBI" id="CHEBI:57540"/>
        <dbReference type="ChEBI" id="CHEBI:57945"/>
        <dbReference type="ChEBI" id="CHEBI:132124"/>
        <dbReference type="EC" id="1.6.5.9"/>
    </reaction>
</comment>
<gene>
    <name evidence="14" type="ORF">HYH03_013931</name>
</gene>
<dbReference type="Proteomes" id="UP000612055">
    <property type="component" value="Unassembled WGS sequence"/>
</dbReference>
<feature type="domain" description="External alternative NADH-ubiquinone oxidoreductase-like C-terminal" evidence="13">
    <location>
        <begin position="656"/>
        <end position="720"/>
    </location>
</feature>
<dbReference type="Pfam" id="PF07992">
    <property type="entry name" value="Pyr_redox_2"/>
    <property type="match status" value="1"/>
</dbReference>
<sequence length="724" mass="77500">MKTAHATRLRQGGTRSARPAACVGAARRQPLRVVAMTPPFVGDGDKASATLAPPKPPAKTPSPPVPAPPPVPTAPAAPLAAPPSPASQLYPTPGQPAWPPKRSFTAVAIDNVMDSAVDVGRHLRRMYDPRVAAAAPSEQRALLENLVPGDGGRMRLRSINKPVVLVLGSGWGAHALIKVIDTDSYDVVVVSPRNHFVFTPMLPSTAVGTVEFRSLLEPIRTSNPCVTYLEAECEELNPDSKVAVCRSAFAMTDGSKPTFEIQYDKAVVAVGEQPATFGVPGVRENCFFMKEISDASALRKRIAEQFEAASIPGLSDAKRAEMLHFIVVGGGPAGVETAGALSDFFRQDMGRRYPFLADLMRVTVLQNVKSILTQFDGRLADQAAETMRAAGVEVRTSVSVVGVTKDIVKIEGPQGVEEIPYGVCVWSAGNAPRPLVKQIAGQVPMQAAAAEASRVGPGSKLCVDSFLRVVGARDLMCLGDCSLVLGNRLPPTAQVAGQQGSYLAHLINSGYTLGVGGYTQPPPFQAVKKAPILAAADRSETLQWLALALAGGRERILTGQEVVDAIFRMDAPPWIRSHAEALTGAAPLDAPSPAAVCDIVALRALAAAAGGADPEALARASSECLRSFEDEERAARAQAEAMEVRYWDRPFEFLNLGMMAYVGNNRALTQVEAFDVLNLKMFGTFAFLLWKSVYITKQVSFRNRVLILFDWLKARMFGRDISLF</sequence>
<evidence type="ECO:0000256" key="1">
    <source>
        <dbReference type="ARBA" id="ARBA00004637"/>
    </source>
</evidence>
<evidence type="ECO:0000256" key="2">
    <source>
        <dbReference type="ARBA" id="ARBA00005272"/>
    </source>
</evidence>
<dbReference type="GO" id="GO:0050136">
    <property type="term" value="F:NADH dehydrogenase (quinone) (non-electrogenic) activity"/>
    <property type="evidence" value="ECO:0007669"/>
    <property type="project" value="UniProtKB-EC"/>
</dbReference>
<keyword evidence="5" id="KW-0472">Membrane</keyword>
<keyword evidence="5" id="KW-0496">Mitochondrion</keyword>
<evidence type="ECO:0000256" key="9">
    <source>
        <dbReference type="ARBA" id="ARBA00047599"/>
    </source>
</evidence>
<dbReference type="PANTHER" id="PTHR43706:SF38">
    <property type="entry name" value="FAD_NAD(P)-BINDING DOMAIN-CONTAINING PROTEIN"/>
    <property type="match status" value="1"/>
</dbReference>
<accession>A0A836BU28</accession>
<keyword evidence="4" id="KW-0285">Flavoprotein</keyword>
<comment type="similarity">
    <text evidence="2">Belongs to the NADH dehydrogenase family.</text>
</comment>
<dbReference type="EC" id="1.6.5.9" evidence="3"/>
<evidence type="ECO:0000256" key="6">
    <source>
        <dbReference type="ARBA" id="ARBA00022827"/>
    </source>
</evidence>
<evidence type="ECO:0000259" key="12">
    <source>
        <dbReference type="Pfam" id="PF07992"/>
    </source>
</evidence>